<organism evidence="10 11">
    <name type="scientific">Phocaeicola plebeius CAG:211</name>
    <dbReference type="NCBI Taxonomy" id="1263052"/>
    <lineage>
        <taxon>Bacteria</taxon>
        <taxon>Pseudomonadati</taxon>
        <taxon>Bacteroidota</taxon>
        <taxon>Bacteroidia</taxon>
        <taxon>Bacteroidales</taxon>
        <taxon>Bacteroidaceae</taxon>
        <taxon>Phocaeicola</taxon>
    </lineage>
</organism>
<dbReference type="Proteomes" id="UP000018372">
    <property type="component" value="Unassembled WGS sequence"/>
</dbReference>
<evidence type="ECO:0000256" key="8">
    <source>
        <dbReference type="SAM" id="Phobius"/>
    </source>
</evidence>
<dbReference type="AlphaFoldDB" id="R5VWG0"/>
<dbReference type="GO" id="GO:0006465">
    <property type="term" value="P:signal peptide processing"/>
    <property type="evidence" value="ECO:0007669"/>
    <property type="project" value="InterPro"/>
</dbReference>
<accession>R5VWG0</accession>
<dbReference type="PANTHER" id="PTHR33209:SF1">
    <property type="entry name" value="PEPTIDASE S49 DOMAIN-CONTAINING PROTEIN"/>
    <property type="match status" value="1"/>
</dbReference>
<dbReference type="SUPFAM" id="SSF52096">
    <property type="entry name" value="ClpP/crotonase"/>
    <property type="match status" value="2"/>
</dbReference>
<evidence type="ECO:0000256" key="6">
    <source>
        <dbReference type="ARBA" id="ARBA00023136"/>
    </source>
</evidence>
<evidence type="ECO:0000313" key="10">
    <source>
        <dbReference type="EMBL" id="CCZ87881.1"/>
    </source>
</evidence>
<keyword evidence="8" id="KW-1133">Transmembrane helix</keyword>
<comment type="subcellular location">
    <subcellularLocation>
        <location evidence="1">Membrane</location>
    </subcellularLocation>
</comment>
<feature type="transmembrane region" description="Helical" evidence="8">
    <location>
        <begin position="12"/>
        <end position="35"/>
    </location>
</feature>
<dbReference type="Pfam" id="PF01343">
    <property type="entry name" value="Peptidase_S49"/>
    <property type="match status" value="2"/>
</dbReference>
<proteinExistence type="inferred from homology"/>
<dbReference type="PIRSF" id="PIRSF001217">
    <property type="entry name" value="Protease_4_SppA"/>
    <property type="match status" value="1"/>
</dbReference>
<evidence type="ECO:0000256" key="3">
    <source>
        <dbReference type="ARBA" id="ARBA00022670"/>
    </source>
</evidence>
<dbReference type="RefSeq" id="WP_022052559.1">
    <property type="nucleotide sequence ID" value="NZ_HF998046.1"/>
</dbReference>
<evidence type="ECO:0000313" key="11">
    <source>
        <dbReference type="Proteomes" id="UP000018372"/>
    </source>
</evidence>
<name>R5VWG0_9BACT</name>
<dbReference type="NCBIfam" id="TIGR00705">
    <property type="entry name" value="SppA_67K"/>
    <property type="match status" value="1"/>
</dbReference>
<evidence type="ECO:0000259" key="9">
    <source>
        <dbReference type="Pfam" id="PF01343"/>
    </source>
</evidence>
<keyword evidence="5" id="KW-0720">Serine protease</keyword>
<feature type="domain" description="Peptidase S49" evidence="9">
    <location>
        <begin position="370"/>
        <end position="521"/>
    </location>
</feature>
<dbReference type="PANTHER" id="PTHR33209">
    <property type="entry name" value="PROTEASE 4"/>
    <property type="match status" value="1"/>
</dbReference>
<dbReference type="EMBL" id="CBAT010000187">
    <property type="protein sequence ID" value="CCZ87881.1"/>
    <property type="molecule type" value="Genomic_DNA"/>
</dbReference>
<feature type="active site" description="Nucleophile" evidence="7">
    <location>
        <position position="386"/>
    </location>
</feature>
<feature type="domain" description="Peptidase S49" evidence="9">
    <location>
        <begin position="122"/>
        <end position="276"/>
    </location>
</feature>
<dbReference type="NCBIfam" id="TIGR00706">
    <property type="entry name" value="SppA_dom"/>
    <property type="match status" value="1"/>
</dbReference>
<dbReference type="InterPro" id="IPR047217">
    <property type="entry name" value="S49_SppA_67K_type_N"/>
</dbReference>
<evidence type="ECO:0000256" key="7">
    <source>
        <dbReference type="PIRSR" id="PIRSR001217-1"/>
    </source>
</evidence>
<evidence type="ECO:0000256" key="2">
    <source>
        <dbReference type="ARBA" id="ARBA00008683"/>
    </source>
</evidence>
<dbReference type="InterPro" id="IPR029045">
    <property type="entry name" value="ClpP/crotonase-like_dom_sf"/>
</dbReference>
<evidence type="ECO:0000256" key="4">
    <source>
        <dbReference type="ARBA" id="ARBA00022801"/>
    </source>
</evidence>
<gene>
    <name evidence="10" type="ORF">BN536_00198</name>
</gene>
<dbReference type="InterPro" id="IPR047272">
    <property type="entry name" value="S49_SppA_C"/>
</dbReference>
<comment type="caution">
    <text evidence="10">The sequence shown here is derived from an EMBL/GenBank/DDBJ whole genome shotgun (WGS) entry which is preliminary data.</text>
</comment>
<comment type="similarity">
    <text evidence="2">Belongs to the peptidase S49 family.</text>
</comment>
<dbReference type="GO" id="GO:0016020">
    <property type="term" value="C:membrane"/>
    <property type="evidence" value="ECO:0007669"/>
    <property type="project" value="UniProtKB-SubCell"/>
</dbReference>
<dbReference type="InterPro" id="IPR002142">
    <property type="entry name" value="Peptidase_S49"/>
</dbReference>
<reference evidence="10" key="1">
    <citation type="submission" date="2012-11" db="EMBL/GenBank/DDBJ databases">
        <title>Dependencies among metagenomic species, viruses, plasmids and units of genetic variation.</title>
        <authorList>
            <person name="Nielsen H.B."/>
            <person name="Almeida M."/>
            <person name="Juncker A.S."/>
            <person name="Rasmussen S."/>
            <person name="Li J."/>
            <person name="Sunagawa S."/>
            <person name="Plichta D."/>
            <person name="Gautier L."/>
            <person name="Le Chatelier E."/>
            <person name="Peletier E."/>
            <person name="Bonde I."/>
            <person name="Nielsen T."/>
            <person name="Manichanh C."/>
            <person name="Arumugam M."/>
            <person name="Batto J."/>
            <person name="Santos M.B.Q.D."/>
            <person name="Blom N."/>
            <person name="Borruel N."/>
            <person name="Burgdorf K.S."/>
            <person name="Boumezbeur F."/>
            <person name="Casellas F."/>
            <person name="Dore J."/>
            <person name="Guarner F."/>
            <person name="Hansen T."/>
            <person name="Hildebrand F."/>
            <person name="Kaas R.S."/>
            <person name="Kennedy S."/>
            <person name="Kristiansen K."/>
            <person name="Kultima J.R."/>
            <person name="Leonard P."/>
            <person name="Levenez F."/>
            <person name="Lund O."/>
            <person name="Moumen B."/>
            <person name="Le Paslier D."/>
            <person name="Pons N."/>
            <person name="Pedersen O."/>
            <person name="Prifti E."/>
            <person name="Qin J."/>
            <person name="Raes J."/>
            <person name="Tap J."/>
            <person name="Tims S."/>
            <person name="Ussery D.W."/>
            <person name="Yamada T."/>
            <person name="MetaHit consortium"/>
            <person name="Renault P."/>
            <person name="Sicheritz-Ponten T."/>
            <person name="Bork P."/>
            <person name="Wang J."/>
            <person name="Brunak S."/>
            <person name="Ehrlich S.D."/>
        </authorList>
    </citation>
    <scope>NUCLEOTIDE SEQUENCE [LARGE SCALE GENOMIC DNA]</scope>
</reference>
<evidence type="ECO:0000256" key="1">
    <source>
        <dbReference type="ARBA" id="ARBA00004370"/>
    </source>
</evidence>
<dbReference type="GO" id="GO:0008236">
    <property type="term" value="F:serine-type peptidase activity"/>
    <property type="evidence" value="ECO:0007669"/>
    <property type="project" value="UniProtKB-KW"/>
</dbReference>
<dbReference type="Gene3D" id="6.20.330.10">
    <property type="match status" value="1"/>
</dbReference>
<dbReference type="InterPro" id="IPR004635">
    <property type="entry name" value="Pept_S49_SppA"/>
</dbReference>
<keyword evidence="8" id="KW-0812">Transmembrane</keyword>
<keyword evidence="6 8" id="KW-0472">Membrane</keyword>
<keyword evidence="4" id="KW-0378">Hydrolase</keyword>
<dbReference type="CDD" id="cd07023">
    <property type="entry name" value="S49_Sppa_N_C"/>
    <property type="match status" value="1"/>
</dbReference>
<dbReference type="Gene3D" id="3.90.226.10">
    <property type="entry name" value="2-enoyl-CoA Hydratase, Chain A, domain 1"/>
    <property type="match status" value="3"/>
</dbReference>
<keyword evidence="3" id="KW-0645">Protease</keyword>
<protein>
    <recommendedName>
        <fullName evidence="9">Peptidase S49 domain-containing protein</fullName>
    </recommendedName>
</protein>
<dbReference type="InterPro" id="IPR004634">
    <property type="entry name" value="Pept_S49_pIV"/>
</dbReference>
<feature type="active site" description="Proton donor/acceptor" evidence="7">
    <location>
        <position position="190"/>
    </location>
</feature>
<evidence type="ECO:0000256" key="5">
    <source>
        <dbReference type="ARBA" id="ARBA00022825"/>
    </source>
</evidence>
<dbReference type="CDD" id="cd07018">
    <property type="entry name" value="S49_SppA_67K_type"/>
    <property type="match status" value="1"/>
</dbReference>
<sequence>MKEFLRSTLATITGVLICGFIFIILGVTMLAGFVASSESETIVMPNSVFTLELKGTVQERYQPSPVDQFFEDQISTYGLEDILNSIQKAKEDEQIKGIYLHTGALACSTASLQAIHRALADFKQSGKFLIAYADMYTQGGYYLASVADKVIVNPVGSLSWHGLASETMFLKDFLAKIGVKMQIFRVGTYKSAVEPMTNTEMSPANREQTQAFLESTWKSIVSDVATSRNISVDSLNLLADQNMDLRPAEDYVRCGLADTLMYKDEVLSYLKSLAGLTEEDNLHTLSLDEMTRVKSVTPKSKTRDVIAVYYAYGEIDNVSSYDEGINSEKVAKDLRDLRKDKNVKAVVLRVNSPGGSAYGSEQIWREVSLLKAEKPVVVSMGDYAASGGYYISCAANKIVAEPTTLTGSIGIFGMIPDASELLTDKLGLHFDGVKTHKMADMGSMGRPFNAEESALMQQMINQGYALFTKRCAEGRNIPLEELCKIAEGRVWTGSMAKELKLVDELGGLDTAIQLAAELGKVKDYKLKSYPTKQDFLTELLNTRADRYIHSQLQETFGEYYQGFEWLRHVEQSDRLQARLPFNMRIQ</sequence>